<dbReference type="Proteomes" id="UP001269061">
    <property type="component" value="Unassembled WGS sequence"/>
</dbReference>
<evidence type="ECO:0008006" key="3">
    <source>
        <dbReference type="Google" id="ProtNLM"/>
    </source>
</evidence>
<keyword evidence="2" id="KW-1185">Reference proteome</keyword>
<dbReference type="RefSeq" id="WP_311815866.1">
    <property type="nucleotide sequence ID" value="NZ_JARQAV010000002.1"/>
</dbReference>
<protein>
    <recommendedName>
        <fullName evidence="3">Restriction endonuclease</fullName>
    </recommendedName>
</protein>
<sequence length="185" mass="21568">MFEKEVYKYTVSCGAPRAGRYITKEVAMKRRFDKAEDEALKDTYPLEKITAIVIEFLKMVGFENPVSLEIKNVTDFLKPRIYSKSYNQLKEKYELNNRKHLIWMKFTIDGYLGVVAASDDINFDMTNTSGKIISHLNKQWRQDFVLVFPLPNIGDKERSDIECGIGNYLIDKGVPILDFYSHQYK</sequence>
<accession>A0ABU3FJ86</accession>
<comment type="caution">
    <text evidence="1">The sequence shown here is derived from an EMBL/GenBank/DDBJ whole genome shotgun (WGS) entry which is preliminary data.</text>
</comment>
<evidence type="ECO:0000313" key="2">
    <source>
        <dbReference type="Proteomes" id="UP001269061"/>
    </source>
</evidence>
<dbReference type="EMBL" id="JARQAZ010000007">
    <property type="protein sequence ID" value="MDT2771125.1"/>
    <property type="molecule type" value="Genomic_DNA"/>
</dbReference>
<name>A0ABU3FJ86_9ENTE</name>
<gene>
    <name evidence="1" type="ORF">P7H46_09765</name>
</gene>
<evidence type="ECO:0000313" key="1">
    <source>
        <dbReference type="EMBL" id="MDT2771125.1"/>
    </source>
</evidence>
<reference evidence="1 2" key="1">
    <citation type="submission" date="2023-03" db="EMBL/GenBank/DDBJ databases">
        <authorList>
            <person name="Shen W."/>
            <person name="Cai J."/>
        </authorList>
    </citation>
    <scope>NUCLEOTIDE SEQUENCE [LARGE SCALE GENOMIC DNA]</scope>
    <source>
        <strain evidence="1 2">Y59</strain>
    </source>
</reference>
<proteinExistence type="predicted"/>
<organism evidence="1 2">
    <name type="scientific">Enterococcus pseudoavium</name>
    <dbReference type="NCBI Taxonomy" id="44007"/>
    <lineage>
        <taxon>Bacteria</taxon>
        <taxon>Bacillati</taxon>
        <taxon>Bacillota</taxon>
        <taxon>Bacilli</taxon>
        <taxon>Lactobacillales</taxon>
        <taxon>Enterococcaceae</taxon>
        <taxon>Enterococcus</taxon>
    </lineage>
</organism>